<evidence type="ECO:0000313" key="2">
    <source>
        <dbReference type="Proteomes" id="UP000235392"/>
    </source>
</evidence>
<comment type="caution">
    <text evidence="1">The sequence shown here is derived from an EMBL/GenBank/DDBJ whole genome shotgun (WGS) entry which is preliminary data.</text>
</comment>
<reference evidence="1 2" key="1">
    <citation type="submission" date="2017-11" db="EMBL/GenBank/DDBJ databases">
        <title>De novo assembly and phasing of dikaryotic genomes from two isolates of Puccinia coronata f. sp. avenae, the causal agent of oat crown rust.</title>
        <authorList>
            <person name="Miller M.E."/>
            <person name="Zhang Y."/>
            <person name="Omidvar V."/>
            <person name="Sperschneider J."/>
            <person name="Schwessinger B."/>
            <person name="Raley C."/>
            <person name="Palmer J.M."/>
            <person name="Garnica D."/>
            <person name="Upadhyaya N."/>
            <person name="Rathjen J."/>
            <person name="Taylor J.M."/>
            <person name="Park R.F."/>
            <person name="Dodds P.N."/>
            <person name="Hirsch C.D."/>
            <person name="Kianian S.F."/>
            <person name="Figueroa M."/>
        </authorList>
    </citation>
    <scope>NUCLEOTIDE SEQUENCE [LARGE SCALE GENOMIC DNA]</scope>
    <source>
        <strain evidence="1">12SD80</strain>
    </source>
</reference>
<sequence length="120" mass="13148">MHSTTGRYSPYRLAHDDSSLAGRWEATHTDEPVRNWQATPVTIPHPARKSLLVASCHTGHRSKSGQLYVYDIPPPHSPHDAKWSGVSYTELRGAPLRAGPVLEARLSLTSVVFLAAQATP</sequence>
<gene>
    <name evidence="1" type="ORF">PCASD_06750</name>
</gene>
<proteinExistence type="predicted"/>
<name>A0A2N5V0I3_9BASI</name>
<organism evidence="1 2">
    <name type="scientific">Puccinia coronata f. sp. avenae</name>
    <dbReference type="NCBI Taxonomy" id="200324"/>
    <lineage>
        <taxon>Eukaryota</taxon>
        <taxon>Fungi</taxon>
        <taxon>Dikarya</taxon>
        <taxon>Basidiomycota</taxon>
        <taxon>Pucciniomycotina</taxon>
        <taxon>Pucciniomycetes</taxon>
        <taxon>Pucciniales</taxon>
        <taxon>Pucciniaceae</taxon>
        <taxon>Puccinia</taxon>
    </lineage>
</organism>
<evidence type="ECO:0000313" key="1">
    <source>
        <dbReference type="EMBL" id="PLW43520.1"/>
    </source>
</evidence>
<dbReference type="EMBL" id="PGCI01000067">
    <property type="protein sequence ID" value="PLW43520.1"/>
    <property type="molecule type" value="Genomic_DNA"/>
</dbReference>
<accession>A0A2N5V0I3</accession>
<protein>
    <submittedName>
        <fullName evidence="1">Uncharacterized protein</fullName>
    </submittedName>
</protein>
<dbReference type="Proteomes" id="UP000235392">
    <property type="component" value="Unassembled WGS sequence"/>
</dbReference>
<dbReference type="AlphaFoldDB" id="A0A2N5V0I3"/>